<comment type="similarity">
    <text evidence="1">Belongs to the HAD-like hydrolase superfamily.</text>
</comment>
<keyword evidence="2" id="KW-0378">Hydrolase</keyword>
<proteinExistence type="inferred from homology"/>
<gene>
    <name evidence="2" type="ORF">EF807_04315</name>
</gene>
<evidence type="ECO:0000256" key="1">
    <source>
        <dbReference type="ARBA" id="ARBA00007958"/>
    </source>
</evidence>
<dbReference type="NCBIfam" id="TIGR01549">
    <property type="entry name" value="HAD-SF-IA-v1"/>
    <property type="match status" value="1"/>
</dbReference>
<dbReference type="EMBL" id="RXIL01000072">
    <property type="protein sequence ID" value="RZN69648.1"/>
    <property type="molecule type" value="Genomic_DNA"/>
</dbReference>
<organism evidence="2 3">
    <name type="scientific">Candidatus Methanolliviera hydrocarbonicum</name>
    <dbReference type="NCBI Taxonomy" id="2491085"/>
    <lineage>
        <taxon>Archaea</taxon>
        <taxon>Methanobacteriati</taxon>
        <taxon>Methanobacteriota</taxon>
        <taxon>Candidatus Methanoliparia</taxon>
        <taxon>Candidatus Methanoliparales</taxon>
        <taxon>Candidatus Methanollivieraceae</taxon>
        <taxon>Candidatus Methanolliviera</taxon>
    </lineage>
</organism>
<dbReference type="SFLD" id="SFLDG01129">
    <property type="entry name" value="C1.5:_HAD__Beta-PGM__Phosphata"/>
    <property type="match status" value="1"/>
</dbReference>
<dbReference type="Gene3D" id="1.10.260.80">
    <property type="match status" value="1"/>
</dbReference>
<dbReference type="Gene3D" id="3.40.50.1000">
    <property type="entry name" value="HAD superfamily/HAD-like"/>
    <property type="match status" value="1"/>
</dbReference>
<dbReference type="SUPFAM" id="SSF56784">
    <property type="entry name" value="HAD-like"/>
    <property type="match status" value="1"/>
</dbReference>
<dbReference type="Proteomes" id="UP000320766">
    <property type="component" value="Unassembled WGS sequence"/>
</dbReference>
<dbReference type="GO" id="GO:0006281">
    <property type="term" value="P:DNA repair"/>
    <property type="evidence" value="ECO:0007669"/>
    <property type="project" value="TreeGrafter"/>
</dbReference>
<accession>A0A520KWR0</accession>
<dbReference type="PANTHER" id="PTHR43434">
    <property type="entry name" value="PHOSPHOGLYCOLATE PHOSPHATASE"/>
    <property type="match status" value="1"/>
</dbReference>
<dbReference type="NCBIfam" id="TIGR01509">
    <property type="entry name" value="HAD-SF-IA-v3"/>
    <property type="match status" value="1"/>
</dbReference>
<dbReference type="InterPro" id="IPR041492">
    <property type="entry name" value="HAD_2"/>
</dbReference>
<dbReference type="GO" id="GO:0008967">
    <property type="term" value="F:phosphoglycolate phosphatase activity"/>
    <property type="evidence" value="ECO:0007669"/>
    <property type="project" value="TreeGrafter"/>
</dbReference>
<dbReference type="PANTHER" id="PTHR43434:SF1">
    <property type="entry name" value="PHOSPHOGLYCOLATE PHOSPHATASE"/>
    <property type="match status" value="1"/>
</dbReference>
<protein>
    <submittedName>
        <fullName evidence="2">HAD family hydrolase</fullName>
    </submittedName>
</protein>
<dbReference type="InterPro" id="IPR023214">
    <property type="entry name" value="HAD_sf"/>
</dbReference>
<dbReference type="AlphaFoldDB" id="A0A520KWR0"/>
<dbReference type="InterPro" id="IPR050155">
    <property type="entry name" value="HAD-like_hydrolase_sf"/>
</dbReference>
<evidence type="ECO:0000313" key="3">
    <source>
        <dbReference type="Proteomes" id="UP000320766"/>
    </source>
</evidence>
<comment type="caution">
    <text evidence="2">The sequence shown here is derived from an EMBL/GenBank/DDBJ whole genome shotgun (WGS) entry which is preliminary data.</text>
</comment>
<evidence type="ECO:0000313" key="2">
    <source>
        <dbReference type="EMBL" id="RZN69648.1"/>
    </source>
</evidence>
<dbReference type="InterPro" id="IPR036412">
    <property type="entry name" value="HAD-like_sf"/>
</dbReference>
<name>A0A520KWR0_9EURY</name>
<reference evidence="2 3" key="1">
    <citation type="journal article" date="2019" name="Nat. Microbiol.">
        <title>Wide diversity of methane and short-chain alkane metabolisms in uncultured archaea.</title>
        <authorList>
            <person name="Borrel G."/>
            <person name="Adam P.S."/>
            <person name="McKay L.J."/>
            <person name="Chen L.X."/>
            <person name="Sierra-Garcia I.N."/>
            <person name="Sieber C.M."/>
            <person name="Letourneur Q."/>
            <person name="Ghozlane A."/>
            <person name="Andersen G.L."/>
            <person name="Li W.J."/>
            <person name="Hallam S.J."/>
            <person name="Muyzer G."/>
            <person name="de Oliveira V.M."/>
            <person name="Inskeep W.P."/>
            <person name="Banfield J.F."/>
            <person name="Gribaldo S."/>
        </authorList>
    </citation>
    <scope>NUCLEOTIDE SEQUENCE [LARGE SCALE GENOMIC DNA]</scope>
    <source>
        <strain evidence="2">NM1b</strain>
    </source>
</reference>
<sequence length="175" mass="20218">MQRRFKLIIFDFDNTIVKLDVDWMALMDELKIDKPLNRYIDELDRKKRDDVYKTIEKREMENIGKFEPIDDLISFIRGLNGYKMAIFSLNSRRVIETCLERLDLSKKFDTIVSGEDVKKLKPAPDGILKILKILGIEKENSIFLGDSYVDLKAGRAAGITSVLSIEDLKKNLSDV</sequence>
<dbReference type="InterPro" id="IPR006439">
    <property type="entry name" value="HAD-SF_hydro_IA"/>
</dbReference>
<dbReference type="Pfam" id="PF13419">
    <property type="entry name" value="HAD_2"/>
    <property type="match status" value="1"/>
</dbReference>
<dbReference type="SFLD" id="SFLDS00003">
    <property type="entry name" value="Haloacid_Dehalogenase"/>
    <property type="match status" value="1"/>
</dbReference>